<gene>
    <name evidence="1" type="ORF">F0Q34_07255</name>
</gene>
<dbReference type="InterPro" id="IPR011473">
    <property type="entry name" value="DUF1579"/>
</dbReference>
<comment type="caution">
    <text evidence="1">The sequence shown here is derived from an EMBL/GenBank/DDBJ whole genome shotgun (WGS) entry which is preliminary data.</text>
</comment>
<dbReference type="Pfam" id="PF07617">
    <property type="entry name" value="DUF1579"/>
    <property type="match status" value="1"/>
</dbReference>
<evidence type="ECO:0000313" key="1">
    <source>
        <dbReference type="EMBL" id="KAA2213844.1"/>
    </source>
</evidence>
<dbReference type="OrthoDB" id="512336at2"/>
<organism evidence="1 2">
    <name type="scientific">Teichococcus oryzae</name>
    <dbReference type="NCBI Taxonomy" id="1608942"/>
    <lineage>
        <taxon>Bacteria</taxon>
        <taxon>Pseudomonadati</taxon>
        <taxon>Pseudomonadota</taxon>
        <taxon>Alphaproteobacteria</taxon>
        <taxon>Acetobacterales</taxon>
        <taxon>Roseomonadaceae</taxon>
        <taxon>Roseomonas</taxon>
    </lineage>
</organism>
<dbReference type="EMBL" id="VUKA01000002">
    <property type="protein sequence ID" value="KAA2213844.1"/>
    <property type="molecule type" value="Genomic_DNA"/>
</dbReference>
<keyword evidence="2" id="KW-1185">Reference proteome</keyword>
<proteinExistence type="predicted"/>
<evidence type="ECO:0000313" key="2">
    <source>
        <dbReference type="Proteomes" id="UP000322110"/>
    </source>
</evidence>
<dbReference type="RefSeq" id="WP_149811500.1">
    <property type="nucleotide sequence ID" value="NZ_VUKA01000002.1"/>
</dbReference>
<dbReference type="Proteomes" id="UP000322110">
    <property type="component" value="Unassembled WGS sequence"/>
</dbReference>
<sequence>MKTDIRDEHRWLHRLIGAWRFEGGCETEGEPSGRFEGRETVRGLGEAWIIGEGEGHSPEGQPHRSLMTLGYDPARGRFVGNFVSSMMTHQWVYEGGLSGETLVLDTMGPSFTGEDGLVAYQDIITFEADGVRRLTSRMRQNSGWKQVVEAVYRREG</sequence>
<reference evidence="1 2" key="1">
    <citation type="journal article" date="2015" name="Int. J. Syst. Evol. Microbiol.">
        <title>Roseomonas oryzae sp. nov., isolated from paddy rhizosphere soil.</title>
        <authorList>
            <person name="Ramaprasad E.V."/>
            <person name="Sasikala Ch."/>
            <person name="Ramana Ch.V."/>
        </authorList>
    </citation>
    <scope>NUCLEOTIDE SEQUENCE [LARGE SCALE GENOMIC DNA]</scope>
    <source>
        <strain evidence="1 2">KCTC 42542</strain>
    </source>
</reference>
<name>A0A5B2TIC1_9PROT</name>
<protein>
    <submittedName>
        <fullName evidence="1">DUF1579 domain-containing protein</fullName>
    </submittedName>
</protein>
<accession>A0A5B2TIC1</accession>
<dbReference type="AlphaFoldDB" id="A0A5B2TIC1"/>